<name>A0A2S3HIB9_9POAL</name>
<organism evidence="2">
    <name type="scientific">Panicum hallii</name>
    <dbReference type="NCBI Taxonomy" id="206008"/>
    <lineage>
        <taxon>Eukaryota</taxon>
        <taxon>Viridiplantae</taxon>
        <taxon>Streptophyta</taxon>
        <taxon>Embryophyta</taxon>
        <taxon>Tracheophyta</taxon>
        <taxon>Spermatophyta</taxon>
        <taxon>Magnoliopsida</taxon>
        <taxon>Liliopsida</taxon>
        <taxon>Poales</taxon>
        <taxon>Poaceae</taxon>
        <taxon>PACMAD clade</taxon>
        <taxon>Panicoideae</taxon>
        <taxon>Panicodae</taxon>
        <taxon>Paniceae</taxon>
        <taxon>Panicinae</taxon>
        <taxon>Panicum</taxon>
        <taxon>Panicum sect. Panicum</taxon>
    </lineage>
</organism>
<accession>A0A2S3HIB9</accession>
<dbReference type="Proteomes" id="UP000243499">
    <property type="component" value="Chromosome 4"/>
</dbReference>
<dbReference type="EMBL" id="CM008049">
    <property type="protein sequence ID" value="PAN23517.1"/>
    <property type="molecule type" value="Genomic_DNA"/>
</dbReference>
<evidence type="ECO:0000313" key="2">
    <source>
        <dbReference type="EMBL" id="PAN23517.1"/>
    </source>
</evidence>
<evidence type="ECO:0000256" key="1">
    <source>
        <dbReference type="SAM" id="MobiDB-lite"/>
    </source>
</evidence>
<feature type="compositionally biased region" description="Basic and acidic residues" evidence="1">
    <location>
        <begin position="65"/>
        <end position="74"/>
    </location>
</feature>
<gene>
    <name evidence="2" type="ORF">PAHAL_4G098300</name>
</gene>
<feature type="region of interest" description="Disordered" evidence="1">
    <location>
        <begin position="1"/>
        <end position="74"/>
    </location>
</feature>
<feature type="compositionally biased region" description="Basic residues" evidence="1">
    <location>
        <begin position="155"/>
        <end position="167"/>
    </location>
</feature>
<feature type="compositionally biased region" description="Gly residues" evidence="1">
    <location>
        <begin position="26"/>
        <end position="36"/>
    </location>
</feature>
<dbReference type="Gramene" id="PAN23517">
    <property type="protein sequence ID" value="PAN23517"/>
    <property type="gene ID" value="PAHAL_4G098300"/>
</dbReference>
<feature type="region of interest" description="Disordered" evidence="1">
    <location>
        <begin position="101"/>
        <end position="198"/>
    </location>
</feature>
<proteinExistence type="predicted"/>
<sequence length="198" mass="20486">MLPLSLSLSSLPPGDSDGDLVPVVRSGGGARRGGGVYRRRKDLQVPSSPPAPGGRALAHHRWHRGRDGLRRGVDDRLGSHRQIVDGGAAAGVNAHAFVAAGVEGQADGHERRPTGGGQGRPPDRAGTEGGGDDVRPVRDGRRGRPSVTGTASASGRRRTSGTRRARGRTGAAWDLGDGESGGSAKMPSEREGMAREMD</sequence>
<feature type="compositionally biased region" description="Low complexity" evidence="1">
    <location>
        <begin position="1"/>
        <end position="25"/>
    </location>
</feature>
<dbReference type="AlphaFoldDB" id="A0A2S3HIB9"/>
<feature type="compositionally biased region" description="Basic and acidic residues" evidence="1">
    <location>
        <begin position="187"/>
        <end position="198"/>
    </location>
</feature>
<protein>
    <submittedName>
        <fullName evidence="2">Uncharacterized protein</fullName>
    </submittedName>
</protein>
<feature type="compositionally biased region" description="Basic and acidic residues" evidence="1">
    <location>
        <begin position="121"/>
        <end position="142"/>
    </location>
</feature>
<reference evidence="2" key="1">
    <citation type="submission" date="2018-04" db="EMBL/GenBank/DDBJ databases">
        <title>WGS assembly of Panicum hallii.</title>
        <authorList>
            <person name="Lovell J."/>
            <person name="Jenkins J."/>
            <person name="Lowry D."/>
            <person name="Mamidi S."/>
            <person name="Sreedasyam A."/>
            <person name="Weng X."/>
            <person name="Barry K."/>
            <person name="Bonette J."/>
            <person name="Campitelli B."/>
            <person name="Daum C."/>
            <person name="Gordon S."/>
            <person name="Gould B."/>
            <person name="Lipzen A."/>
            <person name="Macqueen A."/>
            <person name="Palacio-Mejia J."/>
            <person name="Plott C."/>
            <person name="Shakirov E."/>
            <person name="Shu S."/>
            <person name="Yoshinaga Y."/>
            <person name="Zane M."/>
            <person name="Rokhsar D."/>
            <person name="Grimwood J."/>
            <person name="Schmutz J."/>
            <person name="Juenger T."/>
        </authorList>
    </citation>
    <scope>NUCLEOTIDE SEQUENCE [LARGE SCALE GENOMIC DNA]</scope>
    <source>
        <strain evidence="2">FIL2</strain>
    </source>
</reference>